<dbReference type="GO" id="GO:0003677">
    <property type="term" value="F:DNA binding"/>
    <property type="evidence" value="ECO:0007669"/>
    <property type="project" value="UniProtKB-KW"/>
</dbReference>
<dbReference type="RefSeq" id="WP_072771507.1">
    <property type="nucleotide sequence ID" value="NZ_FRDN01000004.1"/>
</dbReference>
<accession>A0A1M7SJI8</accession>
<dbReference type="SMART" id="SM00422">
    <property type="entry name" value="HTH_MERR"/>
    <property type="match status" value="1"/>
</dbReference>
<dbReference type="PANTHER" id="PTHR30204:SF69">
    <property type="entry name" value="MERR-FAMILY TRANSCRIPTIONAL REGULATOR"/>
    <property type="match status" value="1"/>
</dbReference>
<evidence type="ECO:0000313" key="6">
    <source>
        <dbReference type="EMBL" id="SHN58600.1"/>
    </source>
</evidence>
<dbReference type="Gene3D" id="1.10.1660.10">
    <property type="match status" value="1"/>
</dbReference>
<evidence type="ECO:0000256" key="1">
    <source>
        <dbReference type="ARBA" id="ARBA00022491"/>
    </source>
</evidence>
<keyword evidence="7" id="KW-1185">Reference proteome</keyword>
<organism evidence="6 7">
    <name type="scientific">Desulfitobacterium chlororespirans DSM 11544</name>
    <dbReference type="NCBI Taxonomy" id="1121395"/>
    <lineage>
        <taxon>Bacteria</taxon>
        <taxon>Bacillati</taxon>
        <taxon>Bacillota</taxon>
        <taxon>Clostridia</taxon>
        <taxon>Eubacteriales</taxon>
        <taxon>Desulfitobacteriaceae</taxon>
        <taxon>Desulfitobacterium</taxon>
    </lineage>
</organism>
<dbReference type="EMBL" id="FRDN01000004">
    <property type="protein sequence ID" value="SHN58600.1"/>
    <property type="molecule type" value="Genomic_DNA"/>
</dbReference>
<dbReference type="InterPro" id="IPR000551">
    <property type="entry name" value="MerR-type_HTH_dom"/>
</dbReference>
<keyword evidence="4" id="KW-0804">Transcription</keyword>
<sequence length="266" mass="30491">MYKISDFSKITKLTVKALRYYDEEGILTPSHRDENNSYRYYDDYDFSKAQFIVLLKSLDFSIAEIKEILANGDRDADLSYYLAEKKQQILNNIAKENALIQKMNLHIQSPKMEERAMEHPIEIKEFQSVTVASIRYQGSYRDVGTYIGTLYKAVKNNGAGAPFNLYYDAEYKEEADIEICLPTKKLIQDPRVTAKTLGAVKALCTIHKGGYDSLNLAYKALLDYAHRNHLKCLTPSREVYLKGPGLIFRGNENNYLTEIIIPIEEA</sequence>
<dbReference type="AlphaFoldDB" id="A0A1M7SJI8"/>
<evidence type="ECO:0000256" key="3">
    <source>
        <dbReference type="ARBA" id="ARBA00023125"/>
    </source>
</evidence>
<feature type="domain" description="HTH merR-type" evidence="5">
    <location>
        <begin position="1"/>
        <end position="71"/>
    </location>
</feature>
<dbReference type="SMART" id="SM00871">
    <property type="entry name" value="AraC_E_bind"/>
    <property type="match status" value="1"/>
</dbReference>
<evidence type="ECO:0000256" key="4">
    <source>
        <dbReference type="ARBA" id="ARBA00023163"/>
    </source>
</evidence>
<dbReference type="InterPro" id="IPR047057">
    <property type="entry name" value="MerR_fam"/>
</dbReference>
<evidence type="ECO:0000259" key="5">
    <source>
        <dbReference type="PROSITE" id="PS50937"/>
    </source>
</evidence>
<dbReference type="InterPro" id="IPR029442">
    <property type="entry name" value="GyrI-like"/>
</dbReference>
<protein>
    <submittedName>
        <fullName evidence="6">DNA-binding transcriptional regulator, MerR family</fullName>
    </submittedName>
</protein>
<dbReference type="InterPro" id="IPR009061">
    <property type="entry name" value="DNA-bd_dom_put_sf"/>
</dbReference>
<dbReference type="SUPFAM" id="SSF55136">
    <property type="entry name" value="Probable bacterial effector-binding domain"/>
    <property type="match status" value="1"/>
</dbReference>
<gene>
    <name evidence="6" type="ORF">SAMN02745215_00949</name>
</gene>
<evidence type="ECO:0000256" key="2">
    <source>
        <dbReference type="ARBA" id="ARBA00023015"/>
    </source>
</evidence>
<dbReference type="PANTHER" id="PTHR30204">
    <property type="entry name" value="REDOX-CYCLING DRUG-SENSING TRANSCRIPTIONAL ACTIVATOR SOXR"/>
    <property type="match status" value="1"/>
</dbReference>
<dbReference type="STRING" id="1121395.SAMN02745215_00949"/>
<proteinExistence type="predicted"/>
<keyword evidence="2" id="KW-0805">Transcription regulation</keyword>
<dbReference type="Pfam" id="PF06445">
    <property type="entry name" value="GyrI-like"/>
    <property type="match status" value="1"/>
</dbReference>
<keyword evidence="1" id="KW-0678">Repressor</keyword>
<keyword evidence="3 6" id="KW-0238">DNA-binding</keyword>
<dbReference type="Pfam" id="PF13411">
    <property type="entry name" value="MerR_1"/>
    <property type="match status" value="1"/>
</dbReference>
<evidence type="ECO:0000313" key="7">
    <source>
        <dbReference type="Proteomes" id="UP000184010"/>
    </source>
</evidence>
<dbReference type="GO" id="GO:0003700">
    <property type="term" value="F:DNA-binding transcription factor activity"/>
    <property type="evidence" value="ECO:0007669"/>
    <property type="project" value="InterPro"/>
</dbReference>
<dbReference type="InterPro" id="IPR011256">
    <property type="entry name" value="Reg_factor_effector_dom_sf"/>
</dbReference>
<dbReference type="InterPro" id="IPR010499">
    <property type="entry name" value="AraC_E-bd"/>
</dbReference>
<dbReference type="SUPFAM" id="SSF46955">
    <property type="entry name" value="Putative DNA-binding domain"/>
    <property type="match status" value="1"/>
</dbReference>
<dbReference type="PROSITE" id="PS50937">
    <property type="entry name" value="HTH_MERR_2"/>
    <property type="match status" value="1"/>
</dbReference>
<dbReference type="Proteomes" id="UP000184010">
    <property type="component" value="Unassembled WGS sequence"/>
</dbReference>
<dbReference type="Gene3D" id="3.20.80.10">
    <property type="entry name" value="Regulatory factor, effector binding domain"/>
    <property type="match status" value="1"/>
</dbReference>
<reference evidence="7" key="1">
    <citation type="submission" date="2016-12" db="EMBL/GenBank/DDBJ databases">
        <authorList>
            <person name="Varghese N."/>
            <person name="Submissions S."/>
        </authorList>
    </citation>
    <scope>NUCLEOTIDE SEQUENCE [LARGE SCALE GENOMIC DNA]</scope>
    <source>
        <strain evidence="7">DSM 11544</strain>
    </source>
</reference>
<name>A0A1M7SJI8_9FIRM</name>